<proteinExistence type="predicted"/>
<evidence type="ECO:0000256" key="5">
    <source>
        <dbReference type="ARBA" id="ARBA00048391"/>
    </source>
</evidence>
<name>A0A7C1BJJ8_UNCW3</name>
<dbReference type="GO" id="GO:0003676">
    <property type="term" value="F:nucleic acid binding"/>
    <property type="evidence" value="ECO:0007669"/>
    <property type="project" value="InterPro"/>
</dbReference>
<evidence type="ECO:0000256" key="4">
    <source>
        <dbReference type="ARBA" id="ARBA00022691"/>
    </source>
</evidence>
<dbReference type="InterPro" id="IPR050320">
    <property type="entry name" value="N5-glutamine_MTase"/>
</dbReference>
<dbReference type="Proteomes" id="UP000885931">
    <property type="component" value="Unassembled WGS sequence"/>
</dbReference>
<keyword evidence="3 7" id="KW-0808">Transferase</keyword>
<accession>A0A7C1BJJ8</accession>
<keyword evidence="4" id="KW-0949">S-adenosyl-L-methionine</keyword>
<feature type="domain" description="Methyltransferase small" evidence="6">
    <location>
        <begin position="92"/>
        <end position="179"/>
    </location>
</feature>
<evidence type="ECO:0000256" key="1">
    <source>
        <dbReference type="ARBA" id="ARBA00012771"/>
    </source>
</evidence>
<evidence type="ECO:0000313" key="7">
    <source>
        <dbReference type="EMBL" id="HDM90573.1"/>
    </source>
</evidence>
<dbReference type="EC" id="2.1.1.297" evidence="1"/>
<dbReference type="InterPro" id="IPR019874">
    <property type="entry name" value="RF_methyltr_PrmC"/>
</dbReference>
<dbReference type="PANTHER" id="PTHR18895:SF74">
    <property type="entry name" value="MTRF1L RELEASE FACTOR GLUTAMINE METHYLTRANSFERASE"/>
    <property type="match status" value="1"/>
</dbReference>
<dbReference type="CDD" id="cd02440">
    <property type="entry name" value="AdoMet_MTases"/>
    <property type="match status" value="1"/>
</dbReference>
<dbReference type="Pfam" id="PF05175">
    <property type="entry name" value="MTS"/>
    <property type="match status" value="1"/>
</dbReference>
<dbReference type="GO" id="GO:0102559">
    <property type="term" value="F:peptide chain release factor N(5)-glutamine methyltransferase activity"/>
    <property type="evidence" value="ECO:0007669"/>
    <property type="project" value="UniProtKB-EC"/>
</dbReference>
<dbReference type="PROSITE" id="PS00092">
    <property type="entry name" value="N6_MTASE"/>
    <property type="match status" value="1"/>
</dbReference>
<keyword evidence="2 7" id="KW-0489">Methyltransferase</keyword>
<comment type="caution">
    <text evidence="7">The sequence shown here is derived from an EMBL/GenBank/DDBJ whole genome shotgun (WGS) entry which is preliminary data.</text>
</comment>
<evidence type="ECO:0000256" key="3">
    <source>
        <dbReference type="ARBA" id="ARBA00022679"/>
    </source>
</evidence>
<organism evidence="7">
    <name type="scientific">candidate division WOR-3 bacterium</name>
    <dbReference type="NCBI Taxonomy" id="2052148"/>
    <lineage>
        <taxon>Bacteria</taxon>
        <taxon>Bacteria division WOR-3</taxon>
    </lineage>
</organism>
<dbReference type="InterPro" id="IPR004556">
    <property type="entry name" value="HemK-like"/>
</dbReference>
<evidence type="ECO:0000256" key="2">
    <source>
        <dbReference type="ARBA" id="ARBA00022603"/>
    </source>
</evidence>
<dbReference type="InterPro" id="IPR029063">
    <property type="entry name" value="SAM-dependent_MTases_sf"/>
</dbReference>
<dbReference type="NCBIfam" id="TIGR00537">
    <property type="entry name" value="hemK_rel_arch"/>
    <property type="match status" value="1"/>
</dbReference>
<gene>
    <name evidence="7" type="primary">prmC</name>
    <name evidence="7" type="ORF">ENG67_05135</name>
</gene>
<dbReference type="AlphaFoldDB" id="A0A7C1BJJ8"/>
<dbReference type="InterPro" id="IPR004557">
    <property type="entry name" value="PrmC-related"/>
</dbReference>
<sequence>MKKSVPFNSSEASRSIIYRLEEATGKSIEEILSDGIDEERLERFRRVSLIEKELGVPLPYLTGRAYFLDMELFVGPGVFIPRPETEVLLLAVLDHFKEDEPRNILDIGTGTGALAIYLARRFEKSAVTAVDISPVALRYAEANARRYRLSNVRFVLSDVFGALRGNEKFDLIVSNPPYIPRDEVRKADPSLSWEPRIALDGGADGLSVIRKIIEGLDVHLSPGGSLFLEISPLIAPSLEELLSSGRYELEYRRDLDGRIRVARIRRRYP</sequence>
<dbReference type="SUPFAM" id="SSF53335">
    <property type="entry name" value="S-adenosyl-L-methionine-dependent methyltransferases"/>
    <property type="match status" value="1"/>
</dbReference>
<dbReference type="PANTHER" id="PTHR18895">
    <property type="entry name" value="HEMK METHYLTRANSFERASE"/>
    <property type="match status" value="1"/>
</dbReference>
<evidence type="ECO:0000259" key="6">
    <source>
        <dbReference type="Pfam" id="PF05175"/>
    </source>
</evidence>
<dbReference type="Gene3D" id="3.40.50.150">
    <property type="entry name" value="Vaccinia Virus protein VP39"/>
    <property type="match status" value="1"/>
</dbReference>
<dbReference type="EMBL" id="DRBW01000192">
    <property type="protein sequence ID" value="HDM90573.1"/>
    <property type="molecule type" value="Genomic_DNA"/>
</dbReference>
<dbReference type="InterPro" id="IPR007848">
    <property type="entry name" value="Small_mtfrase_dom"/>
</dbReference>
<comment type="catalytic activity">
    <reaction evidence="5">
        <text>L-glutaminyl-[peptide chain release factor] + S-adenosyl-L-methionine = N(5)-methyl-L-glutaminyl-[peptide chain release factor] + S-adenosyl-L-homocysteine + H(+)</text>
        <dbReference type="Rhea" id="RHEA:42896"/>
        <dbReference type="Rhea" id="RHEA-COMP:10271"/>
        <dbReference type="Rhea" id="RHEA-COMP:10272"/>
        <dbReference type="ChEBI" id="CHEBI:15378"/>
        <dbReference type="ChEBI" id="CHEBI:30011"/>
        <dbReference type="ChEBI" id="CHEBI:57856"/>
        <dbReference type="ChEBI" id="CHEBI:59789"/>
        <dbReference type="ChEBI" id="CHEBI:61891"/>
        <dbReference type="EC" id="2.1.1.297"/>
    </reaction>
</comment>
<dbReference type="NCBIfam" id="TIGR03534">
    <property type="entry name" value="RF_mod_PrmC"/>
    <property type="match status" value="1"/>
</dbReference>
<dbReference type="NCBIfam" id="TIGR00536">
    <property type="entry name" value="hemK_fam"/>
    <property type="match status" value="1"/>
</dbReference>
<reference evidence="7" key="1">
    <citation type="journal article" date="2020" name="mSystems">
        <title>Genome- and Community-Level Interaction Insights into Carbon Utilization and Element Cycling Functions of Hydrothermarchaeota in Hydrothermal Sediment.</title>
        <authorList>
            <person name="Zhou Z."/>
            <person name="Liu Y."/>
            <person name="Xu W."/>
            <person name="Pan J."/>
            <person name="Luo Z.H."/>
            <person name="Li M."/>
        </authorList>
    </citation>
    <scope>NUCLEOTIDE SEQUENCE [LARGE SCALE GENOMIC DNA]</scope>
    <source>
        <strain evidence="7">HyVt-237</strain>
    </source>
</reference>
<dbReference type="GO" id="GO:0032259">
    <property type="term" value="P:methylation"/>
    <property type="evidence" value="ECO:0007669"/>
    <property type="project" value="UniProtKB-KW"/>
</dbReference>
<protein>
    <recommendedName>
        <fullName evidence="1">peptide chain release factor N(5)-glutamine methyltransferase</fullName>
        <ecNumber evidence="1">2.1.1.297</ecNumber>
    </recommendedName>
</protein>
<dbReference type="InterPro" id="IPR002052">
    <property type="entry name" value="DNA_methylase_N6_adenine_CS"/>
</dbReference>